<protein>
    <recommendedName>
        <fullName evidence="2">Ricin B lectin domain-containing protein</fullName>
    </recommendedName>
</protein>
<gene>
    <name evidence="3" type="ORF">GCM10009838_17920</name>
</gene>
<evidence type="ECO:0000259" key="2">
    <source>
        <dbReference type="Pfam" id="PF00652"/>
    </source>
</evidence>
<dbReference type="Gene3D" id="2.80.10.50">
    <property type="match status" value="2"/>
</dbReference>
<dbReference type="Pfam" id="PF00652">
    <property type="entry name" value="Ricin_B_lectin"/>
    <property type="match status" value="1"/>
</dbReference>
<feature type="signal peptide" evidence="1">
    <location>
        <begin position="1"/>
        <end position="35"/>
    </location>
</feature>
<accession>A0ABP5CE24</accession>
<dbReference type="PROSITE" id="PS50231">
    <property type="entry name" value="RICIN_B_LECTIN"/>
    <property type="match status" value="1"/>
</dbReference>
<dbReference type="InterPro" id="IPR035992">
    <property type="entry name" value="Ricin_B-like_lectins"/>
</dbReference>
<evidence type="ECO:0000313" key="4">
    <source>
        <dbReference type="Proteomes" id="UP001499854"/>
    </source>
</evidence>
<dbReference type="CDD" id="cd00161">
    <property type="entry name" value="beta-trefoil_Ricin-like"/>
    <property type="match status" value="1"/>
</dbReference>
<evidence type="ECO:0000313" key="3">
    <source>
        <dbReference type="EMBL" id="GAA1961686.1"/>
    </source>
</evidence>
<sequence length="173" mass="18652">MISSDRKLPRWALAAVLTTTSITGLGLAAAAPASAAPASPADYRCEQNDTWRNGSLYLDVSGSGGSGTRVVTWYYNGHANQHWCLERAREGGWYFHPSYNLGLCLDVPYSNYTQGQSLWVFSCNGTGAQRFSVTGSGGYYNIGTEDAQFSVNSDGHAGDSVYLNQQGDATSWQ</sequence>
<dbReference type="EMBL" id="BAAAQM010000007">
    <property type="protein sequence ID" value="GAA1961686.1"/>
    <property type="molecule type" value="Genomic_DNA"/>
</dbReference>
<dbReference type="SUPFAM" id="SSF50370">
    <property type="entry name" value="Ricin B-like lectins"/>
    <property type="match status" value="1"/>
</dbReference>
<dbReference type="InterPro" id="IPR000772">
    <property type="entry name" value="Ricin_B_lectin"/>
</dbReference>
<keyword evidence="1" id="KW-0732">Signal</keyword>
<dbReference type="Proteomes" id="UP001499854">
    <property type="component" value="Unassembled WGS sequence"/>
</dbReference>
<evidence type="ECO:0000256" key="1">
    <source>
        <dbReference type="SAM" id="SignalP"/>
    </source>
</evidence>
<organism evidence="3 4">
    <name type="scientific">Catenulispora subtropica</name>
    <dbReference type="NCBI Taxonomy" id="450798"/>
    <lineage>
        <taxon>Bacteria</taxon>
        <taxon>Bacillati</taxon>
        <taxon>Actinomycetota</taxon>
        <taxon>Actinomycetes</taxon>
        <taxon>Catenulisporales</taxon>
        <taxon>Catenulisporaceae</taxon>
        <taxon>Catenulispora</taxon>
    </lineage>
</organism>
<comment type="caution">
    <text evidence="3">The sequence shown here is derived from an EMBL/GenBank/DDBJ whole genome shotgun (WGS) entry which is preliminary data.</text>
</comment>
<feature type="domain" description="Ricin B lectin" evidence="2">
    <location>
        <begin position="54"/>
        <end position="166"/>
    </location>
</feature>
<feature type="chain" id="PRO_5046379200" description="Ricin B lectin domain-containing protein" evidence="1">
    <location>
        <begin position="36"/>
        <end position="173"/>
    </location>
</feature>
<keyword evidence="4" id="KW-1185">Reference proteome</keyword>
<reference evidence="4" key="1">
    <citation type="journal article" date="2019" name="Int. J. Syst. Evol. Microbiol.">
        <title>The Global Catalogue of Microorganisms (GCM) 10K type strain sequencing project: providing services to taxonomists for standard genome sequencing and annotation.</title>
        <authorList>
            <consortium name="The Broad Institute Genomics Platform"/>
            <consortium name="The Broad Institute Genome Sequencing Center for Infectious Disease"/>
            <person name="Wu L."/>
            <person name="Ma J."/>
        </authorList>
    </citation>
    <scope>NUCLEOTIDE SEQUENCE [LARGE SCALE GENOMIC DNA]</scope>
    <source>
        <strain evidence="4">JCM 16013</strain>
    </source>
</reference>
<dbReference type="RefSeq" id="WP_344656476.1">
    <property type="nucleotide sequence ID" value="NZ_BAAAQM010000007.1"/>
</dbReference>
<name>A0ABP5CE24_9ACTN</name>
<proteinExistence type="predicted"/>